<sequence length="479" mass="49076">MSAVTAEPSVLATPRGKLILFLLCSVGFLDFVDATIVNIALPAIRDDLGFSVQELQWVPSGYLLTYGGFMLLGGRAADLLGRKRLLVAGIVVFAIASLIGGFADSSEVLVGSRLVQGIGGAMTLPATLSILTTTFTDGPDRHKALGVWAGVGGLASAVGVLAGGALTEGPGWRWVMFINPVICAVLLPAILRLIDNDEPAAKRTGFDLPGAFLATSGMLLLVFALVEAPDEGWGSVRTIGSLIGAAALLVAFIVNETRHRSPLMPLSIFRVRGLAAANATQLIAFAGFLAMFFFLTLYMQSVLGYSSIETGLAYLPVCFVIGISAGVSSQLITKVGTRPLVVGGALVTAVGVGLFARIPVDGSYVADLLPGMIIMSLGIGAVFVAVINAANAGVPSHQAGLAAALLNSSQQVGGALGLAVLSAIATSRTNSLLEAHAAAPEAMVEGFQRGLLVGAIFLAAGAVIGLRTTNTHELQEAAA</sequence>
<evidence type="ECO:0000256" key="5">
    <source>
        <dbReference type="ARBA" id="ARBA00022989"/>
    </source>
</evidence>
<feature type="transmembrane region" description="Helical" evidence="7">
    <location>
        <begin position="172"/>
        <end position="194"/>
    </location>
</feature>
<keyword evidence="3" id="KW-1003">Cell membrane</keyword>
<evidence type="ECO:0000259" key="8">
    <source>
        <dbReference type="PROSITE" id="PS50850"/>
    </source>
</evidence>
<gene>
    <name evidence="9" type="ORF">ESP70_015175</name>
</gene>
<name>A0A5M4FB59_9ACTN</name>
<comment type="caution">
    <text evidence="9">The sequence shown here is derived from an EMBL/GenBank/DDBJ whole genome shotgun (WGS) entry which is preliminary data.</text>
</comment>
<feature type="transmembrane region" description="Helical" evidence="7">
    <location>
        <begin position="85"/>
        <end position="102"/>
    </location>
</feature>
<dbReference type="GO" id="GO:0022857">
    <property type="term" value="F:transmembrane transporter activity"/>
    <property type="evidence" value="ECO:0007669"/>
    <property type="project" value="InterPro"/>
</dbReference>
<dbReference type="InterPro" id="IPR036259">
    <property type="entry name" value="MFS_trans_sf"/>
</dbReference>
<evidence type="ECO:0000256" key="4">
    <source>
        <dbReference type="ARBA" id="ARBA00022692"/>
    </source>
</evidence>
<dbReference type="PANTHER" id="PTHR42718:SF46">
    <property type="entry name" value="BLR6921 PROTEIN"/>
    <property type="match status" value="1"/>
</dbReference>
<feature type="transmembrane region" description="Helical" evidence="7">
    <location>
        <begin position="275"/>
        <end position="299"/>
    </location>
</feature>
<evidence type="ECO:0000313" key="10">
    <source>
        <dbReference type="Proteomes" id="UP000380867"/>
    </source>
</evidence>
<dbReference type="EMBL" id="SDPQ02000003">
    <property type="protein sequence ID" value="KAA1395497.1"/>
    <property type="molecule type" value="Genomic_DNA"/>
</dbReference>
<proteinExistence type="predicted"/>
<dbReference type="SUPFAM" id="SSF103473">
    <property type="entry name" value="MFS general substrate transporter"/>
    <property type="match status" value="1"/>
</dbReference>
<keyword evidence="2" id="KW-0813">Transport</keyword>
<dbReference type="Proteomes" id="UP000380867">
    <property type="component" value="Unassembled WGS sequence"/>
</dbReference>
<keyword evidence="5 7" id="KW-1133">Transmembrane helix</keyword>
<evidence type="ECO:0000313" key="9">
    <source>
        <dbReference type="EMBL" id="KAA1395497.1"/>
    </source>
</evidence>
<feature type="domain" description="Major facilitator superfamily (MFS) profile" evidence="8">
    <location>
        <begin position="19"/>
        <end position="473"/>
    </location>
</feature>
<comment type="subcellular location">
    <subcellularLocation>
        <location evidence="1">Cell membrane</location>
        <topology evidence="1">Multi-pass membrane protein</topology>
    </subcellularLocation>
</comment>
<reference evidence="9" key="1">
    <citation type="submission" date="2019-09" db="EMBL/GenBank/DDBJ databases">
        <authorList>
            <person name="Li J."/>
        </authorList>
    </citation>
    <scope>NUCLEOTIDE SEQUENCE [LARGE SCALE GENOMIC DNA]</scope>
    <source>
        <strain evidence="9">JCM 14732</strain>
    </source>
</reference>
<dbReference type="PROSITE" id="PS00216">
    <property type="entry name" value="SUGAR_TRANSPORT_1"/>
    <property type="match status" value="1"/>
</dbReference>
<evidence type="ECO:0000256" key="1">
    <source>
        <dbReference type="ARBA" id="ARBA00004651"/>
    </source>
</evidence>
<feature type="transmembrane region" description="Helical" evidence="7">
    <location>
        <begin position="18"/>
        <end position="44"/>
    </location>
</feature>
<dbReference type="CDD" id="cd17321">
    <property type="entry name" value="MFS_MMR_MDR_like"/>
    <property type="match status" value="1"/>
</dbReference>
<feature type="transmembrane region" description="Helical" evidence="7">
    <location>
        <begin position="206"/>
        <end position="226"/>
    </location>
</feature>
<keyword evidence="4 7" id="KW-0812">Transmembrane</keyword>
<dbReference type="Pfam" id="PF07690">
    <property type="entry name" value="MFS_1"/>
    <property type="match status" value="1"/>
</dbReference>
<dbReference type="GO" id="GO:0005886">
    <property type="term" value="C:plasma membrane"/>
    <property type="evidence" value="ECO:0007669"/>
    <property type="project" value="UniProtKB-SubCell"/>
</dbReference>
<feature type="transmembrane region" description="Helical" evidence="7">
    <location>
        <begin position="114"/>
        <end position="133"/>
    </location>
</feature>
<dbReference type="AlphaFoldDB" id="A0A5M4FB59"/>
<dbReference type="Gene3D" id="1.20.1720.10">
    <property type="entry name" value="Multidrug resistance protein D"/>
    <property type="match status" value="1"/>
</dbReference>
<dbReference type="OrthoDB" id="4668943at2"/>
<dbReference type="Gene3D" id="1.20.1250.20">
    <property type="entry name" value="MFS general substrate transporter like domains"/>
    <property type="match status" value="1"/>
</dbReference>
<feature type="transmembrane region" description="Helical" evidence="7">
    <location>
        <begin position="368"/>
        <end position="389"/>
    </location>
</feature>
<dbReference type="InterPro" id="IPR004638">
    <property type="entry name" value="EmrB-like"/>
</dbReference>
<protein>
    <submittedName>
        <fullName evidence="9">MFS transporter</fullName>
    </submittedName>
</protein>
<dbReference type="InterPro" id="IPR011701">
    <property type="entry name" value="MFS"/>
</dbReference>
<evidence type="ECO:0000256" key="2">
    <source>
        <dbReference type="ARBA" id="ARBA00022448"/>
    </source>
</evidence>
<feature type="transmembrane region" description="Helical" evidence="7">
    <location>
        <begin position="56"/>
        <end position="73"/>
    </location>
</feature>
<dbReference type="PANTHER" id="PTHR42718">
    <property type="entry name" value="MAJOR FACILITATOR SUPERFAMILY MULTIDRUG TRANSPORTER MFSC"/>
    <property type="match status" value="1"/>
</dbReference>
<organism evidence="9 10">
    <name type="scientific">Aeromicrobium ginsengisoli</name>
    <dbReference type="NCBI Taxonomy" id="363867"/>
    <lineage>
        <taxon>Bacteria</taxon>
        <taxon>Bacillati</taxon>
        <taxon>Actinomycetota</taxon>
        <taxon>Actinomycetes</taxon>
        <taxon>Propionibacteriales</taxon>
        <taxon>Nocardioidaceae</taxon>
        <taxon>Aeromicrobium</taxon>
    </lineage>
</organism>
<feature type="transmembrane region" description="Helical" evidence="7">
    <location>
        <begin position="446"/>
        <end position="466"/>
    </location>
</feature>
<keyword evidence="10" id="KW-1185">Reference proteome</keyword>
<dbReference type="PRINTS" id="PR01036">
    <property type="entry name" value="TCRTETB"/>
</dbReference>
<evidence type="ECO:0000256" key="3">
    <source>
        <dbReference type="ARBA" id="ARBA00022475"/>
    </source>
</evidence>
<evidence type="ECO:0000256" key="7">
    <source>
        <dbReference type="SAM" id="Phobius"/>
    </source>
</evidence>
<dbReference type="InterPro" id="IPR020846">
    <property type="entry name" value="MFS_dom"/>
</dbReference>
<dbReference type="PROSITE" id="PS50850">
    <property type="entry name" value="MFS"/>
    <property type="match status" value="1"/>
</dbReference>
<feature type="transmembrane region" description="Helical" evidence="7">
    <location>
        <begin position="232"/>
        <end position="254"/>
    </location>
</feature>
<dbReference type="RefSeq" id="WP_149690161.1">
    <property type="nucleotide sequence ID" value="NZ_SDPQ02000003.1"/>
</dbReference>
<evidence type="ECO:0000256" key="6">
    <source>
        <dbReference type="ARBA" id="ARBA00023136"/>
    </source>
</evidence>
<dbReference type="NCBIfam" id="TIGR00711">
    <property type="entry name" value="efflux_EmrB"/>
    <property type="match status" value="1"/>
</dbReference>
<feature type="transmembrane region" description="Helical" evidence="7">
    <location>
        <begin position="401"/>
        <end position="426"/>
    </location>
</feature>
<keyword evidence="6 7" id="KW-0472">Membrane</keyword>
<feature type="transmembrane region" description="Helical" evidence="7">
    <location>
        <begin position="339"/>
        <end position="356"/>
    </location>
</feature>
<feature type="transmembrane region" description="Helical" evidence="7">
    <location>
        <begin position="145"/>
        <end position="166"/>
    </location>
</feature>
<dbReference type="InterPro" id="IPR005829">
    <property type="entry name" value="Sugar_transporter_CS"/>
</dbReference>
<accession>A0A5M4FB59</accession>
<feature type="transmembrane region" description="Helical" evidence="7">
    <location>
        <begin position="311"/>
        <end position="332"/>
    </location>
</feature>